<dbReference type="GO" id="GO:0000166">
    <property type="term" value="F:nucleotide binding"/>
    <property type="evidence" value="ECO:0007669"/>
    <property type="project" value="UniProtKB-KW"/>
</dbReference>
<evidence type="ECO:0000256" key="2">
    <source>
        <dbReference type="ARBA" id="ARBA00022484"/>
    </source>
</evidence>
<reference evidence="11" key="1">
    <citation type="submission" date="2019-05" db="EMBL/GenBank/DDBJ databases">
        <title>Metatranscriptomic reconstruction reveals RNA viruses with the potential to shape carbon cycling in soil.</title>
        <authorList>
            <person name="Starr E.P."/>
            <person name="Nuccio E."/>
            <person name="Pett-Ridge J."/>
            <person name="Banfield J.F."/>
            <person name="Firestone M.K."/>
        </authorList>
    </citation>
    <scope>NUCLEOTIDE SEQUENCE</scope>
    <source>
        <strain evidence="11">H3_Bulk_Litter_16_570</strain>
    </source>
</reference>
<evidence type="ECO:0000256" key="8">
    <source>
        <dbReference type="ARBA" id="ARBA00048744"/>
    </source>
</evidence>
<keyword evidence="9" id="KW-0479">Metal-binding</keyword>
<keyword evidence="9" id="KW-0460">Magnesium</keyword>
<organism evidence="11">
    <name type="scientific">Leviviridae sp</name>
    <dbReference type="NCBI Taxonomy" id="2027243"/>
    <lineage>
        <taxon>Viruses</taxon>
        <taxon>Riboviria</taxon>
        <taxon>Orthornavirae</taxon>
        <taxon>Lenarviricota</taxon>
        <taxon>Leviviricetes</taxon>
        <taxon>Norzivirales</taxon>
        <taxon>Fiersviridae</taxon>
    </lineage>
</organism>
<keyword evidence="4" id="KW-0548">Nucleotidyltransferase</keyword>
<dbReference type="Pfam" id="PF03431">
    <property type="entry name" value="RNA_replicase_B"/>
    <property type="match status" value="1"/>
</dbReference>
<dbReference type="InterPro" id="IPR005093">
    <property type="entry name" value="RNArep_beta"/>
</dbReference>
<dbReference type="GO" id="GO:0003968">
    <property type="term" value="F:RNA-directed RNA polymerase activity"/>
    <property type="evidence" value="ECO:0007669"/>
    <property type="project" value="UniProtKB-KW"/>
</dbReference>
<protein>
    <recommendedName>
        <fullName evidence="1">RNA-directed RNA polymerase</fullName>
        <ecNumber evidence="1">2.7.7.48</ecNumber>
    </recommendedName>
    <alternativeName>
        <fullName evidence="7">RNA replicase beta chain</fullName>
    </alternativeName>
</protein>
<feature type="domain" description="RdRp catalytic" evidence="10">
    <location>
        <begin position="266"/>
        <end position="399"/>
    </location>
</feature>
<keyword evidence="2 11" id="KW-0696">RNA-directed RNA polymerase</keyword>
<keyword evidence="6" id="KW-0693">Viral RNA replication</keyword>
<evidence type="ECO:0000256" key="1">
    <source>
        <dbReference type="ARBA" id="ARBA00012494"/>
    </source>
</evidence>
<dbReference type="EC" id="2.7.7.48" evidence="1"/>
<proteinExistence type="predicted"/>
<evidence type="ECO:0000256" key="7">
    <source>
        <dbReference type="ARBA" id="ARBA00030248"/>
    </source>
</evidence>
<accession>A0A514D4X6</accession>
<dbReference type="GO" id="GO:0046872">
    <property type="term" value="F:metal ion binding"/>
    <property type="evidence" value="ECO:0007669"/>
    <property type="project" value="UniProtKB-KW"/>
</dbReference>
<keyword evidence="5" id="KW-0547">Nucleotide-binding</keyword>
<gene>
    <name evidence="11" type="ORF">H3BulkLitter16570_000003</name>
</gene>
<dbReference type="GO" id="GO:0039694">
    <property type="term" value="P:viral RNA genome replication"/>
    <property type="evidence" value="ECO:0007669"/>
    <property type="project" value="InterPro"/>
</dbReference>
<name>A0A514D4X6_9VIRU</name>
<feature type="binding site" evidence="9">
    <location>
        <position position="368"/>
    </location>
    <ligand>
        <name>Mg(2+)</name>
        <dbReference type="ChEBI" id="CHEBI:18420"/>
        <label>2</label>
    </ligand>
</feature>
<dbReference type="EMBL" id="MN034252">
    <property type="protein sequence ID" value="QDH88659.1"/>
    <property type="molecule type" value="Genomic_RNA"/>
</dbReference>
<evidence type="ECO:0000313" key="11">
    <source>
        <dbReference type="EMBL" id="QDH88659.1"/>
    </source>
</evidence>
<evidence type="ECO:0000256" key="3">
    <source>
        <dbReference type="ARBA" id="ARBA00022679"/>
    </source>
</evidence>
<comment type="cofactor">
    <cofactor evidence="9">
        <name>Mg(2+)</name>
        <dbReference type="ChEBI" id="CHEBI:18420"/>
    </cofactor>
    <text evidence="9">Binds 2 Mg(2+) per subunit.</text>
</comment>
<evidence type="ECO:0000256" key="5">
    <source>
        <dbReference type="ARBA" id="ARBA00022741"/>
    </source>
</evidence>
<keyword evidence="3" id="KW-0808">Transferase</keyword>
<comment type="catalytic activity">
    <reaction evidence="8">
        <text>RNA(n) + a ribonucleoside 5'-triphosphate = RNA(n+1) + diphosphate</text>
        <dbReference type="Rhea" id="RHEA:21248"/>
        <dbReference type="Rhea" id="RHEA-COMP:14527"/>
        <dbReference type="Rhea" id="RHEA-COMP:17342"/>
        <dbReference type="ChEBI" id="CHEBI:33019"/>
        <dbReference type="ChEBI" id="CHEBI:61557"/>
        <dbReference type="ChEBI" id="CHEBI:140395"/>
        <dbReference type="EC" id="2.7.7.48"/>
    </reaction>
</comment>
<feature type="binding site" evidence="9">
    <location>
        <position position="367"/>
    </location>
    <ligand>
        <name>Mg(2+)</name>
        <dbReference type="ChEBI" id="CHEBI:18420"/>
        <label>2</label>
    </ligand>
</feature>
<evidence type="ECO:0000259" key="10">
    <source>
        <dbReference type="PROSITE" id="PS50522"/>
    </source>
</evidence>
<dbReference type="PROSITE" id="PS50522">
    <property type="entry name" value="RDRP_PHAGE"/>
    <property type="match status" value="1"/>
</dbReference>
<evidence type="ECO:0000256" key="4">
    <source>
        <dbReference type="ARBA" id="ARBA00022695"/>
    </source>
</evidence>
<evidence type="ECO:0000256" key="6">
    <source>
        <dbReference type="ARBA" id="ARBA00022953"/>
    </source>
</evidence>
<evidence type="ECO:0000256" key="9">
    <source>
        <dbReference type="PIRSR" id="PIRSR605093-1"/>
    </source>
</evidence>
<sequence length="551" mass="61654">MANFLPTSVEKAILRLFDDLGTPVSLKVKILWEAEEWDQLALLELEPKHYVDSDRFWRDAMAVSIVRKLETLPTSFDRKAVAEESFLECERKCFRTNLRLLPYLSPGLPDTEAGVLSYLAKVRKIVKTILGPCPDTHETYEHHSGAHGYKVRGRFGPGATFSDRGQFSTVPDKMSSEPTLTPSSVYYALPWADTLWARACKVAGRSLSFVRGNRFTTVPKDCKRHRGIAIEPSINLFYQLGYGRVIRQRLRKSGIDLTSASDLHKRVACDASIRGDLSTLDLSNASDTVCTNLVKLVLPSDWFAVLTDLRSSHTLFREKWVLLEKFSSMGNGFTFELETLVFLGLMLALPSQGEELIPGHNVHVFGDDIIIPKACSEAAVAVLSFLGLEINRKKSFVDGPFRESCGGDYFLGADVRPHFLKDSPNEPQQLIALANGLRRASKEVPSRLLATRRSWFGVLDGLPSHIRSLCGPSDLGDLCVHDEERFWNTRSRSGIRYIKVYRPARFRKVSWRHFRPDVVLACAAYGTGGGELGVTPRDAVLGYKVGWVARS</sequence>
<feature type="binding site" evidence="9">
    <location>
        <position position="281"/>
    </location>
    <ligand>
        <name>Mg(2+)</name>
        <dbReference type="ChEBI" id="CHEBI:18420"/>
        <label>2</label>
    </ligand>
</feature>
<dbReference type="InterPro" id="IPR007096">
    <property type="entry name" value="RNA-dir_Rpol_cat_phage"/>
</dbReference>